<comment type="caution">
    <text evidence="2">The sequence shown here is derived from an EMBL/GenBank/DDBJ whole genome shotgun (WGS) entry which is preliminary data.</text>
</comment>
<dbReference type="Pfam" id="PF25678">
    <property type="entry name" value="DUF7946"/>
    <property type="match status" value="1"/>
</dbReference>
<protein>
    <recommendedName>
        <fullName evidence="1">DUF7946 domain-containing protein</fullName>
    </recommendedName>
</protein>
<evidence type="ECO:0000313" key="3">
    <source>
        <dbReference type="Proteomes" id="UP000521748"/>
    </source>
</evidence>
<organism evidence="2 3">
    <name type="scientific">Psychromicrobium silvestre</name>
    <dbReference type="NCBI Taxonomy" id="1645614"/>
    <lineage>
        <taxon>Bacteria</taxon>
        <taxon>Bacillati</taxon>
        <taxon>Actinomycetota</taxon>
        <taxon>Actinomycetes</taxon>
        <taxon>Micrococcales</taxon>
        <taxon>Micrococcaceae</taxon>
        <taxon>Psychromicrobium</taxon>
    </lineage>
</organism>
<gene>
    <name evidence="2" type="ORF">FHU41_002561</name>
</gene>
<accession>A0A7Y9LVG3</accession>
<evidence type="ECO:0000313" key="2">
    <source>
        <dbReference type="EMBL" id="NYE96311.1"/>
    </source>
</evidence>
<dbReference type="RefSeq" id="WP_179389978.1">
    <property type="nucleotide sequence ID" value="NZ_JACBYQ010000002.1"/>
</dbReference>
<sequence length="301" mass="32485">MATDQAHFKLTYDGEATRDHTIEVEKYAPSLLALARSAKAVQAAIAPGSPPSKIEIKATTGGSFIVDLVIQAPSIVEATVDALLSRPITATLAASQLLQDLAAAITFLIWIKGKKNLRQSRAEGGKTIITAGDGSQVVIADTVLLVVQDSQFRVATEALVAPLDSDGIDSISLSSEQLSEKVVIRTEDRDAFQIPEQIVEKYDPVVREAALTIESVNFVEGNKWRFSDGGSAFYATIEDLGFISRVENGEEAFASRDTLRVTLRTQQTMTSKGALKIDNAIIKVHGHIPGPRQIQLPFVDE</sequence>
<dbReference type="EMBL" id="JACBYQ010000002">
    <property type="protein sequence ID" value="NYE96311.1"/>
    <property type="molecule type" value="Genomic_DNA"/>
</dbReference>
<dbReference type="Proteomes" id="UP000521748">
    <property type="component" value="Unassembled WGS sequence"/>
</dbReference>
<feature type="domain" description="DUF7946" evidence="1">
    <location>
        <begin position="8"/>
        <end position="191"/>
    </location>
</feature>
<dbReference type="InterPro" id="IPR057706">
    <property type="entry name" value="DUF7946"/>
</dbReference>
<keyword evidence="3" id="KW-1185">Reference proteome</keyword>
<proteinExistence type="predicted"/>
<name>A0A7Y9LVG3_9MICC</name>
<evidence type="ECO:0000259" key="1">
    <source>
        <dbReference type="Pfam" id="PF25678"/>
    </source>
</evidence>
<reference evidence="2 3" key="1">
    <citation type="submission" date="2020-07" db="EMBL/GenBank/DDBJ databases">
        <title>Sequencing the genomes of 1000 actinobacteria strains.</title>
        <authorList>
            <person name="Klenk H.-P."/>
        </authorList>
    </citation>
    <scope>NUCLEOTIDE SEQUENCE [LARGE SCALE GENOMIC DNA]</scope>
    <source>
        <strain evidence="2 3">DSM 102047</strain>
    </source>
</reference>
<dbReference type="AlphaFoldDB" id="A0A7Y9LVG3"/>